<accession>A0ABQ7WAX1</accession>
<dbReference type="InterPro" id="IPR005349">
    <property type="entry name" value="TMEM14"/>
</dbReference>
<dbReference type="Gene3D" id="3.30.70.330">
    <property type="match status" value="1"/>
</dbReference>
<dbReference type="PANTHER" id="PTHR12668">
    <property type="entry name" value="TRANSMEMBRANE PROTEIN 14, 15"/>
    <property type="match status" value="1"/>
</dbReference>
<dbReference type="InterPro" id="IPR044890">
    <property type="entry name" value="TMEM14_sf"/>
</dbReference>
<evidence type="ECO:0000256" key="5">
    <source>
        <dbReference type="ARBA" id="ARBA00023136"/>
    </source>
</evidence>
<dbReference type="InterPro" id="IPR035979">
    <property type="entry name" value="RBD_domain_sf"/>
</dbReference>
<evidence type="ECO:0000256" key="3">
    <source>
        <dbReference type="ARBA" id="ARBA00022692"/>
    </source>
</evidence>
<dbReference type="Proteomes" id="UP000826656">
    <property type="component" value="Unassembled WGS sequence"/>
</dbReference>
<gene>
    <name evidence="10" type="ORF">KY290_008817</name>
</gene>
<dbReference type="Pfam" id="PF00076">
    <property type="entry name" value="RRM_1"/>
    <property type="match status" value="1"/>
</dbReference>
<evidence type="ECO:0000256" key="6">
    <source>
        <dbReference type="PROSITE-ProRule" id="PRU00176"/>
    </source>
</evidence>
<protein>
    <recommendedName>
        <fullName evidence="9">RRM domain-containing protein</fullName>
    </recommendedName>
</protein>
<evidence type="ECO:0000256" key="2">
    <source>
        <dbReference type="ARBA" id="ARBA00007590"/>
    </source>
</evidence>
<keyword evidence="5 8" id="KW-0472">Membrane</keyword>
<dbReference type="Pfam" id="PF03647">
    <property type="entry name" value="Tmemb_14"/>
    <property type="match status" value="1"/>
</dbReference>
<evidence type="ECO:0000259" key="9">
    <source>
        <dbReference type="PROSITE" id="PS50102"/>
    </source>
</evidence>
<evidence type="ECO:0000313" key="10">
    <source>
        <dbReference type="EMBL" id="KAH0777406.1"/>
    </source>
</evidence>
<feature type="transmembrane region" description="Helical" evidence="8">
    <location>
        <begin position="264"/>
        <end position="285"/>
    </location>
</feature>
<keyword evidence="4 8" id="KW-1133">Transmembrane helix</keyword>
<reference evidence="10 11" key="1">
    <citation type="journal article" date="2021" name="bioRxiv">
        <title>Chromosome-scale and haplotype-resolved genome assembly of a tetraploid potato cultivar.</title>
        <authorList>
            <person name="Sun H."/>
            <person name="Jiao W.-B."/>
            <person name="Krause K."/>
            <person name="Campoy J.A."/>
            <person name="Goel M."/>
            <person name="Folz-Donahue K."/>
            <person name="Kukat C."/>
            <person name="Huettel B."/>
            <person name="Schneeberger K."/>
        </authorList>
    </citation>
    <scope>NUCLEOTIDE SEQUENCE [LARGE SCALE GENOMIC DNA]</scope>
    <source>
        <strain evidence="10">SolTubOtavaFocal</strain>
        <tissue evidence="10">Leaves</tissue>
    </source>
</reference>
<dbReference type="PROSITE" id="PS50102">
    <property type="entry name" value="RRM"/>
    <property type="match status" value="1"/>
</dbReference>
<keyword evidence="11" id="KW-1185">Reference proteome</keyword>
<organism evidence="10 11">
    <name type="scientific">Solanum tuberosum</name>
    <name type="common">Potato</name>
    <dbReference type="NCBI Taxonomy" id="4113"/>
    <lineage>
        <taxon>Eukaryota</taxon>
        <taxon>Viridiplantae</taxon>
        <taxon>Streptophyta</taxon>
        <taxon>Embryophyta</taxon>
        <taxon>Tracheophyta</taxon>
        <taxon>Spermatophyta</taxon>
        <taxon>Magnoliopsida</taxon>
        <taxon>eudicotyledons</taxon>
        <taxon>Gunneridae</taxon>
        <taxon>Pentapetalae</taxon>
        <taxon>asterids</taxon>
        <taxon>lamiids</taxon>
        <taxon>Solanales</taxon>
        <taxon>Solanaceae</taxon>
        <taxon>Solanoideae</taxon>
        <taxon>Solaneae</taxon>
        <taxon>Solanum</taxon>
    </lineage>
</organism>
<feature type="transmembrane region" description="Helical" evidence="8">
    <location>
        <begin position="290"/>
        <end position="312"/>
    </location>
</feature>
<dbReference type="InterPro" id="IPR012677">
    <property type="entry name" value="Nucleotide-bd_a/b_plait_sf"/>
</dbReference>
<evidence type="ECO:0000256" key="7">
    <source>
        <dbReference type="SAM" id="MobiDB-lite"/>
    </source>
</evidence>
<comment type="subcellular location">
    <subcellularLocation>
        <location evidence="1">Membrane</location>
    </subcellularLocation>
</comment>
<proteinExistence type="inferred from homology"/>
<feature type="domain" description="RRM" evidence="9">
    <location>
        <begin position="5"/>
        <end position="82"/>
    </location>
</feature>
<dbReference type="CDD" id="cd00590">
    <property type="entry name" value="RRM_SF"/>
    <property type="match status" value="1"/>
</dbReference>
<evidence type="ECO:0000256" key="1">
    <source>
        <dbReference type="ARBA" id="ARBA00004370"/>
    </source>
</evidence>
<keyword evidence="6" id="KW-0694">RNA-binding</keyword>
<keyword evidence="3 8" id="KW-0812">Transmembrane</keyword>
<evidence type="ECO:0000256" key="4">
    <source>
        <dbReference type="ARBA" id="ARBA00022989"/>
    </source>
</evidence>
<name>A0ABQ7WAX1_SOLTU</name>
<dbReference type="Gene3D" id="1.10.10.1740">
    <property type="entry name" value="Transmembrane protein 14-like"/>
    <property type="match status" value="1"/>
</dbReference>
<evidence type="ECO:0000256" key="8">
    <source>
        <dbReference type="SAM" id="Phobius"/>
    </source>
</evidence>
<comment type="caution">
    <text evidence="10">The sequence shown here is derived from an EMBL/GenBank/DDBJ whole genome shotgun (WGS) entry which is preliminary data.</text>
</comment>
<feature type="compositionally biased region" description="Gly residues" evidence="7">
    <location>
        <begin position="180"/>
        <end position="194"/>
    </location>
</feature>
<feature type="transmembrane region" description="Helical" evidence="8">
    <location>
        <begin position="240"/>
        <end position="258"/>
    </location>
</feature>
<dbReference type="PANTHER" id="PTHR12668:SF37">
    <property type="entry name" value="PROTEIN FATTY ACID EXPORT 2, CHLOROPLASTIC"/>
    <property type="match status" value="1"/>
</dbReference>
<evidence type="ECO:0000313" key="11">
    <source>
        <dbReference type="Proteomes" id="UP000826656"/>
    </source>
</evidence>
<dbReference type="InterPro" id="IPR000504">
    <property type="entry name" value="RRM_dom"/>
</dbReference>
<dbReference type="EMBL" id="JAIVGD010000003">
    <property type="protein sequence ID" value="KAH0777406.1"/>
    <property type="molecule type" value="Genomic_DNA"/>
</dbReference>
<comment type="similarity">
    <text evidence="2">Belongs to the TMEM14 family.</text>
</comment>
<sequence>MAKGLQLFVNRLSFYTTSEQLKKLFSPFGVVTEARLVKDPRTQRPKGFGFVTFESEADAQNALNSLNGRIMGEFLAISQSSIVLPNFRVQAWSQRQLFIAHSQPLRSLHTLTTSRTVYPGLSAGSKHFSLGVRASVVSADSTMPTTFTVDPAGPGIDILPEAGGGGGSDSGGTNDDSGGRGDSGGNNNDGGNEGGSDEGEDHNNKKKMALSMSQKLTLGYAFLVGAGGFMGYLKSGSTKSLIAGGVSASLLYAVYTMLPTQPVLASAIGFVLSAGLLGVMGSRFLKSKKVFPAGVVSCVSFIMTGGYLHGILRSAH</sequence>
<feature type="region of interest" description="Disordered" evidence="7">
    <location>
        <begin position="143"/>
        <end position="203"/>
    </location>
</feature>
<dbReference type="SUPFAM" id="SSF54928">
    <property type="entry name" value="RNA-binding domain, RBD"/>
    <property type="match status" value="1"/>
</dbReference>
<feature type="transmembrane region" description="Helical" evidence="8">
    <location>
        <begin position="216"/>
        <end position="233"/>
    </location>
</feature>
<dbReference type="SMART" id="SM00360">
    <property type="entry name" value="RRM"/>
    <property type="match status" value="1"/>
</dbReference>